<feature type="domain" description="ABC transmembrane type-1" evidence="8">
    <location>
        <begin position="80"/>
        <end position="264"/>
    </location>
</feature>
<evidence type="ECO:0000256" key="4">
    <source>
        <dbReference type="ARBA" id="ARBA00022692"/>
    </source>
</evidence>
<comment type="subcellular location">
    <subcellularLocation>
        <location evidence="1 7">Cell membrane</location>
        <topology evidence="1 7">Multi-pass membrane protein</topology>
    </subcellularLocation>
</comment>
<feature type="transmembrane region" description="Helical" evidence="7">
    <location>
        <begin position="246"/>
        <end position="267"/>
    </location>
</feature>
<accession>A0A3S4V794</accession>
<keyword evidence="3" id="KW-1003">Cell membrane</keyword>
<keyword evidence="4 7" id="KW-0812">Transmembrane</keyword>
<evidence type="ECO:0000313" key="9">
    <source>
        <dbReference type="EMBL" id="VEG45370.1"/>
    </source>
</evidence>
<dbReference type="Gene3D" id="1.10.3720.10">
    <property type="entry name" value="MetI-like"/>
    <property type="match status" value="1"/>
</dbReference>
<dbReference type="PANTHER" id="PTHR30151">
    <property type="entry name" value="ALKANE SULFONATE ABC TRANSPORTER-RELATED, MEMBRANE SUBUNIT"/>
    <property type="match status" value="1"/>
</dbReference>
<dbReference type="PROSITE" id="PS50928">
    <property type="entry name" value="ABC_TM1"/>
    <property type="match status" value="1"/>
</dbReference>
<proteinExistence type="inferred from homology"/>
<evidence type="ECO:0000256" key="2">
    <source>
        <dbReference type="ARBA" id="ARBA00022448"/>
    </source>
</evidence>
<dbReference type="GO" id="GO:0055085">
    <property type="term" value="P:transmembrane transport"/>
    <property type="evidence" value="ECO:0007669"/>
    <property type="project" value="InterPro"/>
</dbReference>
<dbReference type="Proteomes" id="UP000282551">
    <property type="component" value="Chromosome"/>
</dbReference>
<reference evidence="9 10" key="1">
    <citation type="submission" date="2018-12" db="EMBL/GenBank/DDBJ databases">
        <authorList>
            <consortium name="Pathogen Informatics"/>
        </authorList>
    </citation>
    <scope>NUCLEOTIDE SEQUENCE [LARGE SCALE GENOMIC DNA]</scope>
    <source>
        <strain evidence="9 10">NCTC10485</strain>
    </source>
</reference>
<evidence type="ECO:0000256" key="5">
    <source>
        <dbReference type="ARBA" id="ARBA00022989"/>
    </source>
</evidence>
<feature type="transmembrane region" description="Helical" evidence="7">
    <location>
        <begin position="34"/>
        <end position="51"/>
    </location>
</feature>
<keyword evidence="2 7" id="KW-0813">Transport</keyword>
<keyword evidence="6 7" id="KW-0472">Membrane</keyword>
<evidence type="ECO:0000256" key="6">
    <source>
        <dbReference type="ARBA" id="ARBA00023136"/>
    </source>
</evidence>
<keyword evidence="10" id="KW-1185">Reference proteome</keyword>
<gene>
    <name evidence="9" type="primary">ssuC_1</name>
    <name evidence="9" type="ORF">NCTC10485_00554</name>
</gene>
<keyword evidence="5 7" id="KW-1133">Transmembrane helix</keyword>
<organism evidence="9 10">
    <name type="scientific">Mycolicibacterium chitae</name>
    <name type="common">Mycobacterium chitae</name>
    <dbReference type="NCBI Taxonomy" id="1792"/>
    <lineage>
        <taxon>Bacteria</taxon>
        <taxon>Bacillati</taxon>
        <taxon>Actinomycetota</taxon>
        <taxon>Actinomycetes</taxon>
        <taxon>Mycobacteriales</taxon>
        <taxon>Mycobacteriaceae</taxon>
        <taxon>Mycolicibacterium</taxon>
    </lineage>
</organism>
<evidence type="ECO:0000256" key="3">
    <source>
        <dbReference type="ARBA" id="ARBA00022475"/>
    </source>
</evidence>
<dbReference type="AlphaFoldDB" id="A0A3S4V794"/>
<evidence type="ECO:0000259" key="8">
    <source>
        <dbReference type="PROSITE" id="PS50928"/>
    </source>
</evidence>
<dbReference type="EMBL" id="LR134355">
    <property type="protein sequence ID" value="VEG45370.1"/>
    <property type="molecule type" value="Genomic_DNA"/>
</dbReference>
<evidence type="ECO:0000256" key="1">
    <source>
        <dbReference type="ARBA" id="ARBA00004651"/>
    </source>
</evidence>
<dbReference type="OrthoDB" id="3173654at2"/>
<feature type="transmembrane region" description="Helical" evidence="7">
    <location>
        <begin position="91"/>
        <end position="110"/>
    </location>
</feature>
<dbReference type="InterPro" id="IPR035906">
    <property type="entry name" value="MetI-like_sf"/>
</dbReference>
<feature type="transmembrane region" description="Helical" evidence="7">
    <location>
        <begin position="122"/>
        <end position="144"/>
    </location>
</feature>
<feature type="transmembrane region" description="Helical" evidence="7">
    <location>
        <begin position="150"/>
        <end position="169"/>
    </location>
</feature>
<feature type="transmembrane region" description="Helical" evidence="7">
    <location>
        <begin position="190"/>
        <end position="209"/>
    </location>
</feature>
<dbReference type="CDD" id="cd06261">
    <property type="entry name" value="TM_PBP2"/>
    <property type="match status" value="1"/>
</dbReference>
<name>A0A3S4V794_MYCCI</name>
<protein>
    <submittedName>
        <fullName evidence="9">Binding-protein-dependent transport system inner membrane protein</fullName>
    </submittedName>
</protein>
<dbReference type="Pfam" id="PF00528">
    <property type="entry name" value="BPD_transp_1"/>
    <property type="match status" value="1"/>
</dbReference>
<evidence type="ECO:0000313" key="10">
    <source>
        <dbReference type="Proteomes" id="UP000282551"/>
    </source>
</evidence>
<dbReference type="InterPro" id="IPR000515">
    <property type="entry name" value="MetI-like"/>
</dbReference>
<dbReference type="PANTHER" id="PTHR30151:SF20">
    <property type="entry name" value="ABC TRANSPORTER PERMEASE PROTEIN HI_0355-RELATED"/>
    <property type="match status" value="1"/>
</dbReference>
<dbReference type="RefSeq" id="WP_126332333.1">
    <property type="nucleotide sequence ID" value="NZ_AP022604.1"/>
</dbReference>
<dbReference type="GO" id="GO:0005886">
    <property type="term" value="C:plasma membrane"/>
    <property type="evidence" value="ECO:0007669"/>
    <property type="project" value="UniProtKB-SubCell"/>
</dbReference>
<comment type="similarity">
    <text evidence="7">Belongs to the binding-protein-dependent transport system permease family.</text>
</comment>
<sequence>MSKTLEKPVDTVAQSKPAETTGISLKTRNTLYTWLLRYGAIALVLVLWELASGRLMESYLISSPGEVARAFVTGLTDGDLLHNTMVTLGEIAVGYPIGAIVGIATGFLLGSSPLLARAFQPIVTALFGIPIIALAPLIVVWLGIGYASKVGIVALLVFFLTFFNTYSGLKNMDRQFIDLARLMGADRRTVILKVVLPTVTPAIFAGLSIALPQSVIAATVGEFIAASEGLGYMIRRAAGVFDTPTLIVGALVLMLLVLAANSVLAVIERRVLVWRPQKEGN</sequence>
<evidence type="ECO:0000256" key="7">
    <source>
        <dbReference type="RuleBase" id="RU363032"/>
    </source>
</evidence>
<dbReference type="SUPFAM" id="SSF161098">
    <property type="entry name" value="MetI-like"/>
    <property type="match status" value="1"/>
</dbReference>